<gene>
    <name evidence="1" type="ORF">KS419_04480</name>
</gene>
<proteinExistence type="predicted"/>
<sequence>MTKYYRARDRQIEIGKLSTGPKNRITDIDGVTVGHVTIQEDSINTGVTAIVPHQGNLFKEKVVAASHVLNGFGKTIGTVQINELGTLETPILLTNTLSVGNCSTGLIKYMLQDNPEIGRTTGTINPVVAECNDMYLNDIRQMVINDNHVFEAIKNAKVDFDEGAVGAGTGMRCFGLKGGIGSASRVIEIEGDTYTFGVLVLSNFGHLDDFILDGKKVGKPLTKMQQKQTSEKDKGSIIIIVGTDMPMTGRQLQRVIKRCGVGLSRTGSKMGHGSGDLVIGFSTAQTIAHQPQKKKQSLEFYYEEELDKAFHAVSESTEEAILNSMLTAHTTSGREGRTLFSLSEYIDFLI</sequence>
<protein>
    <submittedName>
        <fullName evidence="1">P1 family peptidase</fullName>
    </submittedName>
</protein>
<accession>A0ABS6JBE2</accession>
<dbReference type="RefSeq" id="WP_217064878.1">
    <property type="nucleotide sequence ID" value="NZ_JAHQCS010000056.1"/>
</dbReference>
<dbReference type="Proteomes" id="UP000784880">
    <property type="component" value="Unassembled WGS sequence"/>
</dbReference>
<dbReference type="PANTHER" id="PTHR36512:SF3">
    <property type="entry name" value="BLR5678 PROTEIN"/>
    <property type="match status" value="1"/>
</dbReference>
<keyword evidence="2" id="KW-1185">Reference proteome</keyword>
<dbReference type="InterPro" id="IPR005321">
    <property type="entry name" value="Peptidase_S58_DmpA"/>
</dbReference>
<evidence type="ECO:0000313" key="2">
    <source>
        <dbReference type="Proteomes" id="UP000784880"/>
    </source>
</evidence>
<name>A0ABS6JBE2_9BACI</name>
<reference evidence="1 2" key="1">
    <citation type="submission" date="2021-06" db="EMBL/GenBank/DDBJ databases">
        <title>Bacillus sp. RD4P76, an endophyte from a halophyte.</title>
        <authorList>
            <person name="Sun J.-Q."/>
        </authorList>
    </citation>
    <scope>NUCLEOTIDE SEQUENCE [LARGE SCALE GENOMIC DNA]</scope>
    <source>
        <strain evidence="1 2">CGMCC 1.15917</strain>
    </source>
</reference>
<comment type="caution">
    <text evidence="1">The sequence shown here is derived from an EMBL/GenBank/DDBJ whole genome shotgun (WGS) entry which is preliminary data.</text>
</comment>
<evidence type="ECO:0000313" key="1">
    <source>
        <dbReference type="EMBL" id="MBU9710991.1"/>
    </source>
</evidence>
<organism evidence="1 2">
    <name type="scientific">Evansella tamaricis</name>
    <dbReference type="NCBI Taxonomy" id="2069301"/>
    <lineage>
        <taxon>Bacteria</taxon>
        <taxon>Bacillati</taxon>
        <taxon>Bacillota</taxon>
        <taxon>Bacilli</taxon>
        <taxon>Bacillales</taxon>
        <taxon>Bacillaceae</taxon>
        <taxon>Evansella</taxon>
    </lineage>
</organism>
<dbReference type="CDD" id="cd02253">
    <property type="entry name" value="DmpA"/>
    <property type="match status" value="1"/>
</dbReference>
<dbReference type="Pfam" id="PF03576">
    <property type="entry name" value="Peptidase_S58"/>
    <property type="match status" value="1"/>
</dbReference>
<dbReference type="PANTHER" id="PTHR36512">
    <property type="entry name" value="D-AMINOPEPTIDASE"/>
    <property type="match status" value="1"/>
</dbReference>
<dbReference type="EMBL" id="JAHQCS010000056">
    <property type="protein sequence ID" value="MBU9710991.1"/>
    <property type="molecule type" value="Genomic_DNA"/>
</dbReference>